<sequence length="273" mass="30085">MEKRKMSVGKIILKSTTRMSLNDRFTVLRQEKPVGQVQGGIGLEERRQQAQASRRNQRLAAQMERRPAVVAALKLKKKPLQNLKQNEVRKQQRPINVKQRLAIKGRLSLPQDGIRRTIPFRGRGGLRGLRGATGIFHGINSRGFGFRGGRNFINSRGIGNVSRGGRGGMRVGMRGVRGTKFASGGGRGSYQVRGSGRGGARFGGVGGQGRGQQRNRGRGRGGRLHRGGRGARGNMQNGGNFTREQLDQQLDDYMSKNKNSFEDDDQHMSDAII</sequence>
<dbReference type="SMART" id="SM01218">
    <property type="entry name" value="FoP_duplication"/>
    <property type="match status" value="1"/>
</dbReference>
<organism evidence="4 5">
    <name type="scientific">Halocaridina rubra</name>
    <name type="common">Hawaiian red shrimp</name>
    <dbReference type="NCBI Taxonomy" id="373956"/>
    <lineage>
        <taxon>Eukaryota</taxon>
        <taxon>Metazoa</taxon>
        <taxon>Ecdysozoa</taxon>
        <taxon>Arthropoda</taxon>
        <taxon>Crustacea</taxon>
        <taxon>Multicrustacea</taxon>
        <taxon>Malacostraca</taxon>
        <taxon>Eumalacostraca</taxon>
        <taxon>Eucarida</taxon>
        <taxon>Decapoda</taxon>
        <taxon>Pleocyemata</taxon>
        <taxon>Caridea</taxon>
        <taxon>Atyoidea</taxon>
        <taxon>Atyidae</taxon>
        <taxon>Halocaridina</taxon>
    </lineage>
</organism>
<dbReference type="Proteomes" id="UP001381693">
    <property type="component" value="Unassembled WGS sequence"/>
</dbReference>
<dbReference type="EMBL" id="JAXCGZ010002138">
    <property type="protein sequence ID" value="KAK7084340.1"/>
    <property type="molecule type" value="Genomic_DNA"/>
</dbReference>
<evidence type="ECO:0000259" key="3">
    <source>
        <dbReference type="SMART" id="SM01218"/>
    </source>
</evidence>
<dbReference type="PANTHER" id="PTHR48426">
    <property type="entry name" value="CHROMATIN TARGET OF PRMT1 PROTEIN"/>
    <property type="match status" value="1"/>
</dbReference>
<reference evidence="4 5" key="1">
    <citation type="submission" date="2023-11" db="EMBL/GenBank/DDBJ databases">
        <title>Halocaridina rubra genome assembly.</title>
        <authorList>
            <person name="Smith C."/>
        </authorList>
    </citation>
    <scope>NUCLEOTIDE SEQUENCE [LARGE SCALE GENOMIC DNA]</scope>
    <source>
        <strain evidence="4">EP-1</strain>
        <tissue evidence="4">Whole</tissue>
    </source>
</reference>
<evidence type="ECO:0000313" key="5">
    <source>
        <dbReference type="Proteomes" id="UP001381693"/>
    </source>
</evidence>
<evidence type="ECO:0000313" key="4">
    <source>
        <dbReference type="EMBL" id="KAK7084340.1"/>
    </source>
</evidence>
<feature type="compositionally biased region" description="Basic residues" evidence="2">
    <location>
        <begin position="213"/>
        <end position="229"/>
    </location>
</feature>
<evidence type="ECO:0000256" key="2">
    <source>
        <dbReference type="SAM" id="MobiDB-lite"/>
    </source>
</evidence>
<accession>A0AAN9AEZ9</accession>
<feature type="region of interest" description="Disordered" evidence="2">
    <location>
        <begin position="164"/>
        <end position="241"/>
    </location>
</feature>
<dbReference type="InterPro" id="IPR025715">
    <property type="entry name" value="FoP_C"/>
</dbReference>
<feature type="compositionally biased region" description="Gly residues" evidence="2">
    <location>
        <begin position="195"/>
        <end position="210"/>
    </location>
</feature>
<gene>
    <name evidence="4" type="ORF">SK128_009900</name>
</gene>
<evidence type="ECO:0000256" key="1">
    <source>
        <dbReference type="ARBA" id="ARBA00022884"/>
    </source>
</evidence>
<dbReference type="AlphaFoldDB" id="A0AAN9AEZ9"/>
<keyword evidence="5" id="KW-1185">Reference proteome</keyword>
<dbReference type="InterPro" id="IPR052656">
    <property type="entry name" value="CTOP_PRMT1"/>
</dbReference>
<protein>
    <recommendedName>
        <fullName evidence="3">Chromatin target of PRMT1 protein C-terminal domain-containing protein</fullName>
    </recommendedName>
</protein>
<dbReference type="GO" id="GO:0003723">
    <property type="term" value="F:RNA binding"/>
    <property type="evidence" value="ECO:0007669"/>
    <property type="project" value="UniProtKB-KW"/>
</dbReference>
<comment type="caution">
    <text evidence="4">The sequence shown here is derived from an EMBL/GenBank/DDBJ whole genome shotgun (WGS) entry which is preliminary data.</text>
</comment>
<keyword evidence="1" id="KW-0694">RNA-binding</keyword>
<name>A0AAN9AEZ9_HALRR</name>
<feature type="domain" description="Chromatin target of PRMT1 protein C-terminal" evidence="3">
    <location>
        <begin position="186"/>
        <end position="260"/>
    </location>
</feature>
<proteinExistence type="predicted"/>
<dbReference type="PANTHER" id="PTHR48426:SF1">
    <property type="entry name" value="CHROMATIN TARGET OF PRMT1 PROTEIN"/>
    <property type="match status" value="1"/>
</dbReference>